<comment type="subcellular location">
    <subcellularLocation>
        <location evidence="13">Cytoplasm</location>
    </subcellularLocation>
</comment>
<sequence>MGKRFFKQTIHDVDLRHKTVLVRVDYNVPLLENGEISDDLRIRASLPTLKYLLSQHCKIVLISHLGRPQGRDEKYSLAPVAVRLSELLDYPVKFVDDCVGDKVRQTVRRSSGAVILLENLRFYPEEEADDTQFARSIARASQADYFVQDGFAVVHRKHASTHEITMYVPGVAGDLVRAEYDAITRAMLSPKRPLVAIIGGAKVSDKIGMIHEFINKADQILIGGAMANTFLEYKGYNMGKSRVEPGQHDVIRQIYQAVERKVGRERSDAFLLLPTDVAVAESPDSQERREVNVANIGVNDMALDIGMQTIERYTAALAHAGTIVWNGPVGLAETSTFAIGSARLSLAIAQNKHALSVVGGGDTADFVLKWDGHDGAAFSHVSTGGGASLALMAGKKLPGIESLLDAYGLGVVH</sequence>
<evidence type="ECO:0000256" key="7">
    <source>
        <dbReference type="ARBA" id="ARBA00022490"/>
    </source>
</evidence>
<comment type="similarity">
    <text evidence="3 13 16">Belongs to the phosphoglycerate kinase family.</text>
</comment>
<feature type="binding site" evidence="13 14">
    <location>
        <begin position="64"/>
        <end position="67"/>
    </location>
    <ligand>
        <name>substrate</name>
    </ligand>
</feature>
<comment type="pathway">
    <text evidence="2 13">Carbohydrate degradation; glycolysis; pyruvate from D-glyceraldehyde 3-phosphate: step 2/5.</text>
</comment>
<dbReference type="SUPFAM" id="SSF53748">
    <property type="entry name" value="Phosphoglycerate kinase"/>
    <property type="match status" value="1"/>
</dbReference>
<dbReference type="GO" id="GO:0006096">
    <property type="term" value="P:glycolytic process"/>
    <property type="evidence" value="ECO:0007669"/>
    <property type="project" value="UniProtKB-UniRule"/>
</dbReference>
<comment type="caution">
    <text evidence="13">Lacks conserved residue(s) required for the propagation of feature annotation.</text>
</comment>
<keyword evidence="8 13" id="KW-0808">Transferase</keyword>
<dbReference type="Gene3D" id="3.40.50.1260">
    <property type="entry name" value="Phosphoglycerate kinase, N-terminal domain"/>
    <property type="match status" value="2"/>
</dbReference>
<evidence type="ECO:0000313" key="17">
    <source>
        <dbReference type="EMBL" id="QCT42423.1"/>
    </source>
</evidence>
<dbReference type="Proteomes" id="UP000310639">
    <property type="component" value="Chromosome"/>
</dbReference>
<protein>
    <recommendedName>
        <fullName evidence="6 13">Phosphoglycerate kinase</fullName>
        <ecNumber evidence="5 13">2.7.2.3</ecNumber>
    </recommendedName>
</protein>
<keyword evidence="12 13" id="KW-0324">Glycolysis</keyword>
<keyword evidence="11 13" id="KW-0067">ATP-binding</keyword>
<dbReference type="HAMAP" id="MF_00145">
    <property type="entry name" value="Phosphoglyc_kinase"/>
    <property type="match status" value="1"/>
</dbReference>
<evidence type="ECO:0000256" key="14">
    <source>
        <dbReference type="PIRSR" id="PIRSR000724-1"/>
    </source>
</evidence>
<dbReference type="InterPro" id="IPR015824">
    <property type="entry name" value="Phosphoglycerate_kinase_N"/>
</dbReference>
<feature type="binding site" evidence="14">
    <location>
        <position position="156"/>
    </location>
    <ligand>
        <name>(2R)-3-phosphoglycerate</name>
        <dbReference type="ChEBI" id="CHEBI:58272"/>
    </ligand>
</feature>
<name>A0A4P9A3M8_9BACT</name>
<dbReference type="GO" id="GO:0004618">
    <property type="term" value="F:phosphoglycerate kinase activity"/>
    <property type="evidence" value="ECO:0007669"/>
    <property type="project" value="UniProtKB-UniRule"/>
</dbReference>
<gene>
    <name evidence="13" type="primary">pgk</name>
    <name evidence="17" type="ORF">FBF37_03025</name>
</gene>
<comment type="subunit">
    <text evidence="4 13">Monomer.</text>
</comment>
<dbReference type="EMBL" id="CP040004">
    <property type="protein sequence ID" value="QCT42423.1"/>
    <property type="molecule type" value="Genomic_DNA"/>
</dbReference>
<dbReference type="InterPro" id="IPR036043">
    <property type="entry name" value="Phosphoglycerate_kinase_sf"/>
</dbReference>
<evidence type="ECO:0000256" key="13">
    <source>
        <dbReference type="HAMAP-Rule" id="MF_00145"/>
    </source>
</evidence>
<feature type="binding site" evidence="14">
    <location>
        <position position="121"/>
    </location>
    <ligand>
        <name>(2R)-3-phosphoglycerate</name>
        <dbReference type="ChEBI" id="CHEBI:58272"/>
    </ligand>
</feature>
<evidence type="ECO:0000256" key="10">
    <source>
        <dbReference type="ARBA" id="ARBA00022777"/>
    </source>
</evidence>
<keyword evidence="7 13" id="KW-0963">Cytoplasm</keyword>
<keyword evidence="18" id="KW-1185">Reference proteome</keyword>
<evidence type="ECO:0000256" key="15">
    <source>
        <dbReference type="PIRSR" id="PIRSR000724-2"/>
    </source>
</evidence>
<feature type="binding site" evidence="13">
    <location>
        <position position="156"/>
    </location>
    <ligand>
        <name>substrate</name>
    </ligand>
</feature>
<dbReference type="EC" id="2.7.2.3" evidence="5 13"/>
<dbReference type="InterPro" id="IPR015911">
    <property type="entry name" value="Phosphoglycerate_kinase_CS"/>
</dbReference>
<dbReference type="UniPathway" id="UPA00109">
    <property type="reaction ID" value="UER00185"/>
</dbReference>
<evidence type="ECO:0000256" key="1">
    <source>
        <dbReference type="ARBA" id="ARBA00000642"/>
    </source>
</evidence>
<feature type="binding site" evidence="13">
    <location>
        <position position="121"/>
    </location>
    <ligand>
        <name>substrate</name>
    </ligand>
</feature>
<dbReference type="KEGG" id="nft:FBF37_03025"/>
<dbReference type="GO" id="GO:0005829">
    <property type="term" value="C:cytosol"/>
    <property type="evidence" value="ECO:0007669"/>
    <property type="project" value="TreeGrafter"/>
</dbReference>
<dbReference type="PROSITE" id="PS00111">
    <property type="entry name" value="PGLYCERATE_KINASE"/>
    <property type="match status" value="1"/>
</dbReference>
<dbReference type="AlphaFoldDB" id="A0A4P9A3M8"/>
<reference evidence="17 18" key="1">
    <citation type="submission" date="2019-04" db="EMBL/GenBank/DDBJ databases">
        <title>Saccharibacteria TM7 genomes.</title>
        <authorList>
            <person name="Bor B."/>
            <person name="He X."/>
            <person name="Chen T."/>
            <person name="Dewhirst F.E."/>
        </authorList>
    </citation>
    <scope>NUCLEOTIDE SEQUENCE [LARGE SCALE GENOMIC DNA]</scope>
    <source>
        <strain evidence="17 18">BB001</strain>
    </source>
</reference>
<evidence type="ECO:0000256" key="6">
    <source>
        <dbReference type="ARBA" id="ARBA00016471"/>
    </source>
</evidence>
<dbReference type="Pfam" id="PF00162">
    <property type="entry name" value="PGK"/>
    <property type="match status" value="1"/>
</dbReference>
<proteinExistence type="inferred from homology"/>
<evidence type="ECO:0000256" key="2">
    <source>
        <dbReference type="ARBA" id="ARBA00004838"/>
    </source>
</evidence>
<dbReference type="RefSeq" id="WP_138079366.1">
    <property type="nucleotide sequence ID" value="NZ_CP040004.1"/>
</dbReference>
<evidence type="ECO:0000256" key="11">
    <source>
        <dbReference type="ARBA" id="ARBA00022840"/>
    </source>
</evidence>
<dbReference type="PIRSF" id="PIRSF000724">
    <property type="entry name" value="Pgk"/>
    <property type="match status" value="1"/>
</dbReference>
<dbReference type="InterPro" id="IPR001576">
    <property type="entry name" value="Phosphoglycerate_kinase"/>
</dbReference>
<dbReference type="GO" id="GO:0005524">
    <property type="term" value="F:ATP binding"/>
    <property type="evidence" value="ECO:0007669"/>
    <property type="project" value="UniProtKB-KW"/>
</dbReference>
<dbReference type="FunFam" id="3.40.50.1260:FF:000031">
    <property type="entry name" value="Phosphoglycerate kinase 1"/>
    <property type="match status" value="1"/>
</dbReference>
<organism evidence="17 18">
    <name type="scientific">Candidatus Nanosynbacter featherlites</name>
    <dbReference type="NCBI Taxonomy" id="2572088"/>
    <lineage>
        <taxon>Bacteria</taxon>
        <taxon>Candidatus Saccharimonadota</taxon>
        <taxon>Candidatus Saccharimonadia</taxon>
        <taxon>Candidatus Nanosynbacterales</taxon>
        <taxon>Candidatus Nanosynbacteraceae</taxon>
        <taxon>Candidatus Nanosynbacter</taxon>
    </lineage>
</organism>
<comment type="catalytic activity">
    <reaction evidence="1 13 16">
        <text>(2R)-3-phosphoglycerate + ATP = (2R)-3-phospho-glyceroyl phosphate + ADP</text>
        <dbReference type="Rhea" id="RHEA:14801"/>
        <dbReference type="ChEBI" id="CHEBI:30616"/>
        <dbReference type="ChEBI" id="CHEBI:57604"/>
        <dbReference type="ChEBI" id="CHEBI:58272"/>
        <dbReference type="ChEBI" id="CHEBI:456216"/>
        <dbReference type="EC" id="2.7.2.3"/>
    </reaction>
</comment>
<feature type="binding site" evidence="14">
    <location>
        <position position="41"/>
    </location>
    <ligand>
        <name>(2R)-3-phosphoglycerate</name>
        <dbReference type="ChEBI" id="CHEBI:58272"/>
    </ligand>
</feature>
<feature type="binding site" evidence="13 15">
    <location>
        <begin position="360"/>
        <end position="363"/>
    </location>
    <ligand>
        <name>ATP</name>
        <dbReference type="ChEBI" id="CHEBI:30616"/>
    </ligand>
</feature>
<feature type="binding site" evidence="13 15">
    <location>
        <position position="206"/>
    </location>
    <ligand>
        <name>ATP</name>
        <dbReference type="ChEBI" id="CHEBI:30616"/>
    </ligand>
</feature>
<dbReference type="FunFam" id="3.40.50.1260:FF:000006">
    <property type="entry name" value="Phosphoglycerate kinase"/>
    <property type="match status" value="1"/>
</dbReference>
<keyword evidence="10 13" id="KW-0418">Kinase</keyword>
<evidence type="ECO:0000256" key="16">
    <source>
        <dbReference type="RuleBase" id="RU000532"/>
    </source>
</evidence>
<evidence type="ECO:0000256" key="3">
    <source>
        <dbReference type="ARBA" id="ARBA00008982"/>
    </source>
</evidence>
<dbReference type="GO" id="GO:0043531">
    <property type="term" value="F:ADP binding"/>
    <property type="evidence" value="ECO:0007669"/>
    <property type="project" value="TreeGrafter"/>
</dbReference>
<feature type="binding site" evidence="13 14">
    <location>
        <begin position="25"/>
        <end position="27"/>
    </location>
    <ligand>
        <name>substrate</name>
    </ligand>
</feature>
<dbReference type="OrthoDB" id="9808460at2"/>
<dbReference type="GO" id="GO:0006094">
    <property type="term" value="P:gluconeogenesis"/>
    <property type="evidence" value="ECO:0007669"/>
    <property type="project" value="TreeGrafter"/>
</dbReference>
<evidence type="ECO:0000256" key="8">
    <source>
        <dbReference type="ARBA" id="ARBA00022679"/>
    </source>
</evidence>
<feature type="binding site" evidence="13">
    <location>
        <position position="41"/>
    </location>
    <ligand>
        <name>substrate</name>
    </ligand>
</feature>
<accession>A0A4P9A3M8</accession>
<feature type="binding site" evidence="13 15">
    <location>
        <position position="333"/>
    </location>
    <ligand>
        <name>ATP</name>
        <dbReference type="ChEBI" id="CHEBI:30616"/>
    </ligand>
</feature>
<dbReference type="PANTHER" id="PTHR11406">
    <property type="entry name" value="PHOSPHOGLYCERATE KINASE"/>
    <property type="match status" value="1"/>
</dbReference>
<evidence type="ECO:0000313" key="18">
    <source>
        <dbReference type="Proteomes" id="UP000310639"/>
    </source>
</evidence>
<evidence type="ECO:0000256" key="9">
    <source>
        <dbReference type="ARBA" id="ARBA00022741"/>
    </source>
</evidence>
<keyword evidence="9 13" id="KW-0547">Nucleotide-binding</keyword>
<evidence type="ECO:0000256" key="5">
    <source>
        <dbReference type="ARBA" id="ARBA00013061"/>
    </source>
</evidence>
<evidence type="ECO:0000256" key="4">
    <source>
        <dbReference type="ARBA" id="ARBA00011245"/>
    </source>
</evidence>
<evidence type="ECO:0000256" key="12">
    <source>
        <dbReference type="ARBA" id="ARBA00023152"/>
    </source>
</evidence>
<dbReference type="PANTHER" id="PTHR11406:SF23">
    <property type="entry name" value="PHOSPHOGLYCERATE KINASE 1, CHLOROPLASTIC-RELATED"/>
    <property type="match status" value="1"/>
</dbReference>
<dbReference type="PRINTS" id="PR00477">
    <property type="entry name" value="PHGLYCKINASE"/>
</dbReference>